<keyword evidence="5 8" id="KW-0028">Amino-acid biosynthesis</keyword>
<dbReference type="Pfam" id="PF01264">
    <property type="entry name" value="Chorismate_synt"/>
    <property type="match status" value="1"/>
</dbReference>
<evidence type="ECO:0000313" key="10">
    <source>
        <dbReference type="EMBL" id="TKX25437.1"/>
    </source>
</evidence>
<comment type="cofactor">
    <cofactor evidence="8">
        <name>FMNH2</name>
        <dbReference type="ChEBI" id="CHEBI:57618"/>
    </cofactor>
    <text evidence="8">Reduced FMN (FMNH(2)).</text>
</comment>
<dbReference type="GO" id="GO:0005829">
    <property type="term" value="C:cytosol"/>
    <property type="evidence" value="ECO:0007669"/>
    <property type="project" value="TreeGrafter"/>
</dbReference>
<evidence type="ECO:0000256" key="1">
    <source>
        <dbReference type="ARBA" id="ARBA00005044"/>
    </source>
</evidence>
<evidence type="ECO:0000256" key="6">
    <source>
        <dbReference type="ARBA" id="ARBA00023141"/>
    </source>
</evidence>
<dbReference type="PANTHER" id="PTHR21085">
    <property type="entry name" value="CHORISMATE SYNTHASE"/>
    <property type="match status" value="1"/>
</dbReference>
<dbReference type="InterPro" id="IPR020541">
    <property type="entry name" value="Chorismate_synthase_CS"/>
</dbReference>
<organism evidence="10 11">
    <name type="scientific">Elsinoe australis</name>
    <dbReference type="NCBI Taxonomy" id="40998"/>
    <lineage>
        <taxon>Eukaryota</taxon>
        <taxon>Fungi</taxon>
        <taxon>Dikarya</taxon>
        <taxon>Ascomycota</taxon>
        <taxon>Pezizomycotina</taxon>
        <taxon>Dothideomycetes</taxon>
        <taxon>Dothideomycetidae</taxon>
        <taxon>Myriangiales</taxon>
        <taxon>Elsinoaceae</taxon>
        <taxon>Elsinoe</taxon>
    </lineage>
</organism>
<keyword evidence="7 8" id="KW-0456">Lyase</keyword>
<feature type="region of interest" description="Disordered" evidence="9">
    <location>
        <begin position="404"/>
        <end position="429"/>
    </location>
</feature>
<dbReference type="GO" id="GO:0009423">
    <property type="term" value="P:chorismate biosynthetic process"/>
    <property type="evidence" value="ECO:0007669"/>
    <property type="project" value="UniProtKB-UniPathway"/>
</dbReference>
<dbReference type="SUPFAM" id="SSF103263">
    <property type="entry name" value="Chorismate synthase, AroC"/>
    <property type="match status" value="1"/>
</dbReference>
<dbReference type="PIRSF" id="PIRSF001456">
    <property type="entry name" value="Chorismate_synth"/>
    <property type="match status" value="1"/>
</dbReference>
<dbReference type="PROSITE" id="PS00789">
    <property type="entry name" value="CHORISMATE_SYNTHASE_3"/>
    <property type="match status" value="1"/>
</dbReference>
<evidence type="ECO:0000256" key="2">
    <source>
        <dbReference type="ARBA" id="ARBA00008014"/>
    </source>
</evidence>
<proteinExistence type="inferred from homology"/>
<dbReference type="GO" id="GO:0009073">
    <property type="term" value="P:aromatic amino acid family biosynthetic process"/>
    <property type="evidence" value="ECO:0007669"/>
    <property type="project" value="UniProtKB-KW"/>
</dbReference>
<dbReference type="FunFam" id="3.60.150.10:FF:000004">
    <property type="entry name" value="Chorismate synthase"/>
    <property type="match status" value="1"/>
</dbReference>
<dbReference type="UniPathway" id="UPA00053">
    <property type="reaction ID" value="UER00090"/>
</dbReference>
<dbReference type="EC" id="4.2.3.5" evidence="4 8"/>
<dbReference type="GO" id="GO:0004107">
    <property type="term" value="F:chorismate synthase activity"/>
    <property type="evidence" value="ECO:0007669"/>
    <property type="project" value="UniProtKB-EC"/>
</dbReference>
<dbReference type="NCBIfam" id="NF003793">
    <property type="entry name" value="PRK05382.1"/>
    <property type="match status" value="1"/>
</dbReference>
<gene>
    <name evidence="10" type="ORF">C1H76_2085</name>
</gene>
<comment type="subunit">
    <text evidence="3">Homotetramer.</text>
</comment>
<dbReference type="PANTHER" id="PTHR21085:SF0">
    <property type="entry name" value="CHORISMATE SYNTHASE"/>
    <property type="match status" value="1"/>
</dbReference>
<protein>
    <recommendedName>
        <fullName evidence="4 8">Chorismate synthase</fullName>
        <ecNumber evidence="4 8">4.2.3.5</ecNumber>
    </recommendedName>
</protein>
<keyword evidence="6 8" id="KW-0057">Aromatic amino acid biosynthesis</keyword>
<sequence>MSTFGQYFKVTTYGESHCRSVGCIVDGCPPGMELDETDVQPQMTRRRPGQSAITTPRDEKDKVEIQSGTEFGVTLGTPIGMRVLNENQRPKDYGNSTMDLFPRPSHADWTYLEKYGVKASSGGGRSSARETIGRVAAGAIAEKYLRVAHGVEIVSFTSAVGNEFLFPPTPEHPTPSTNPEFLSLINSISREQVDSHLPVRCPSDSACKRMEDLIANFRDRKDSIGGTVTCVIRNCPTGLGEPCFDKLEASLAHAMLSIPATKGFEIGSGFGGTQVPGSIHNDPFVAVPASDGPQKPGQTKPRLTTKTNNSGGIQGGISNGAHIYFTVAFKPPATIGQAQTTTMYDESSGVLEAKGRHDPCVVPRAVPIVESMAALVIMDAVLAQAARTAARSLLPPLKNVVSVDRTREADERAKREQEAEERKLNGNAS</sequence>
<evidence type="ECO:0000256" key="9">
    <source>
        <dbReference type="SAM" id="MobiDB-lite"/>
    </source>
</evidence>
<dbReference type="GO" id="GO:0010181">
    <property type="term" value="F:FMN binding"/>
    <property type="evidence" value="ECO:0007669"/>
    <property type="project" value="TreeGrafter"/>
</dbReference>
<dbReference type="Proteomes" id="UP000308133">
    <property type="component" value="Unassembled WGS sequence"/>
</dbReference>
<comment type="pathway">
    <text evidence="1 8">Metabolic intermediate biosynthesis; chorismate biosynthesis; chorismate from D-erythrose 4-phosphate and phosphoenolpyruvate: step 7/7.</text>
</comment>
<comment type="catalytic activity">
    <reaction evidence="8">
        <text>5-O-(1-carboxyvinyl)-3-phosphoshikimate = chorismate + phosphate</text>
        <dbReference type="Rhea" id="RHEA:21020"/>
        <dbReference type="ChEBI" id="CHEBI:29748"/>
        <dbReference type="ChEBI" id="CHEBI:43474"/>
        <dbReference type="ChEBI" id="CHEBI:57701"/>
        <dbReference type="EC" id="4.2.3.5"/>
    </reaction>
</comment>
<dbReference type="HAMAP" id="MF_00300">
    <property type="entry name" value="Chorismate_synth"/>
    <property type="match status" value="1"/>
</dbReference>
<dbReference type="GO" id="GO:0008652">
    <property type="term" value="P:amino acid biosynthetic process"/>
    <property type="evidence" value="ECO:0007669"/>
    <property type="project" value="UniProtKB-KW"/>
</dbReference>
<dbReference type="AlphaFoldDB" id="A0A4U7BC33"/>
<evidence type="ECO:0000256" key="7">
    <source>
        <dbReference type="ARBA" id="ARBA00023239"/>
    </source>
</evidence>
<dbReference type="PROSITE" id="PS00788">
    <property type="entry name" value="CHORISMATE_SYNTHASE_2"/>
    <property type="match status" value="1"/>
</dbReference>
<dbReference type="CDD" id="cd07304">
    <property type="entry name" value="Chorismate_synthase"/>
    <property type="match status" value="1"/>
</dbReference>
<dbReference type="PROSITE" id="PS00787">
    <property type="entry name" value="CHORISMATE_SYNTHASE_1"/>
    <property type="match status" value="1"/>
</dbReference>
<dbReference type="EMBL" id="PTQR01000028">
    <property type="protein sequence ID" value="TKX25437.1"/>
    <property type="molecule type" value="Genomic_DNA"/>
</dbReference>
<accession>A0A4U7BC33</accession>
<dbReference type="NCBIfam" id="TIGR00033">
    <property type="entry name" value="aroC"/>
    <property type="match status" value="1"/>
</dbReference>
<feature type="region of interest" description="Disordered" evidence="9">
    <location>
        <begin position="287"/>
        <end position="310"/>
    </location>
</feature>
<evidence type="ECO:0000256" key="3">
    <source>
        <dbReference type="ARBA" id="ARBA00011881"/>
    </source>
</evidence>
<name>A0A4U7BC33_9PEZI</name>
<evidence type="ECO:0000256" key="4">
    <source>
        <dbReference type="ARBA" id="ARBA00013036"/>
    </source>
</evidence>
<comment type="caution">
    <text evidence="10">The sequence shown here is derived from an EMBL/GenBank/DDBJ whole genome shotgun (WGS) entry which is preliminary data.</text>
</comment>
<dbReference type="InterPro" id="IPR035904">
    <property type="entry name" value="Chorismate_synth_AroC_sf"/>
</dbReference>
<dbReference type="InterPro" id="IPR000453">
    <property type="entry name" value="Chorismate_synth"/>
</dbReference>
<reference evidence="10 11" key="1">
    <citation type="submission" date="2018-02" db="EMBL/GenBank/DDBJ databases">
        <title>Draft genome sequences of Elsinoe sp., causing black scab on jojoba.</title>
        <authorList>
            <person name="Stodart B."/>
            <person name="Jeffress S."/>
            <person name="Ash G."/>
            <person name="Arun Chinnappa K."/>
        </authorList>
    </citation>
    <scope>NUCLEOTIDE SEQUENCE [LARGE SCALE GENOMIC DNA]</scope>
    <source>
        <strain evidence="10 11">Hillstone_2</strain>
    </source>
</reference>
<dbReference type="Gene3D" id="3.60.150.10">
    <property type="entry name" value="Chorismate synthase AroC"/>
    <property type="match status" value="1"/>
</dbReference>
<comment type="similarity">
    <text evidence="2 8">Belongs to the chorismate synthase family.</text>
</comment>
<evidence type="ECO:0000256" key="5">
    <source>
        <dbReference type="ARBA" id="ARBA00022605"/>
    </source>
</evidence>
<evidence type="ECO:0000313" key="11">
    <source>
        <dbReference type="Proteomes" id="UP000308133"/>
    </source>
</evidence>
<evidence type="ECO:0000256" key="8">
    <source>
        <dbReference type="RuleBase" id="RU000605"/>
    </source>
</evidence>